<dbReference type="InterPro" id="IPR050950">
    <property type="entry name" value="HTH-type_LysR_regulators"/>
</dbReference>
<dbReference type="RefSeq" id="WP_251970069.1">
    <property type="nucleotide sequence ID" value="NZ_AP025730.1"/>
</dbReference>
<comment type="similarity">
    <text evidence="1">Belongs to the LysR transcriptional regulatory family.</text>
</comment>
<dbReference type="SUPFAM" id="SSF46785">
    <property type="entry name" value="Winged helix' DNA-binding domain"/>
    <property type="match status" value="1"/>
</dbReference>
<evidence type="ECO:0000256" key="4">
    <source>
        <dbReference type="ARBA" id="ARBA00023163"/>
    </source>
</evidence>
<sequence length="319" mass="34035">MNLLDALRYLTALEQHRHFGRAAQACHITQPALSNALRALEADMGVAIVRRGRSYEGLTPEGERVLASARRMLHEHERLRQDLASSASQARGVLHLGSVPSALPVAAQFAVWLQREHPGVKVQLRSLSSPAIDAGLENLTLDLALGYIDRPAEGGRRRQTWPQYEEHYFAVLDALGAEEAVEMGAATPLRWADLAGRRLVLLAPEMHHRAIVDAALREGGVPAEAVQVAVETDSVLALVAAVQAGGLASVLPGALVRSLQPAAALAVHPLEAPAVRTAVGWMGRPSEQTSRVVAAALALATSEAWRAHLPRLSGALPSP</sequence>
<dbReference type="InterPro" id="IPR036388">
    <property type="entry name" value="WH-like_DNA-bd_sf"/>
</dbReference>
<evidence type="ECO:0000256" key="2">
    <source>
        <dbReference type="ARBA" id="ARBA00023015"/>
    </source>
</evidence>
<name>A0ABM7YQJ9_9BURK</name>
<dbReference type="InterPro" id="IPR036390">
    <property type="entry name" value="WH_DNA-bd_sf"/>
</dbReference>
<dbReference type="CDD" id="cd05466">
    <property type="entry name" value="PBP2_LTTR_substrate"/>
    <property type="match status" value="1"/>
</dbReference>
<keyword evidence="7" id="KW-1185">Reference proteome</keyword>
<reference evidence="6" key="1">
    <citation type="submission" date="2022-04" db="EMBL/GenBank/DDBJ databases">
        <title>Whole genome sequence of Sphaerotilus sp. FB-5.</title>
        <authorList>
            <person name="Takeda M."/>
            <person name="Narihara S."/>
            <person name="Akimoto M."/>
            <person name="Akimoto R."/>
            <person name="Nishiyashiki S."/>
            <person name="Murakami T."/>
        </authorList>
    </citation>
    <scope>NUCLEOTIDE SEQUENCE</scope>
    <source>
        <strain evidence="6">FB-5</strain>
    </source>
</reference>
<evidence type="ECO:0000256" key="1">
    <source>
        <dbReference type="ARBA" id="ARBA00009437"/>
    </source>
</evidence>
<protein>
    <submittedName>
        <fullName evidence="6">LysR family transcriptional regulator</fullName>
    </submittedName>
</protein>
<dbReference type="PRINTS" id="PR00039">
    <property type="entry name" value="HTHLYSR"/>
</dbReference>
<keyword evidence="3" id="KW-0238">DNA-binding</keyword>
<keyword evidence="2" id="KW-0805">Transcription regulation</keyword>
<proteinExistence type="inferred from homology"/>
<dbReference type="PANTHER" id="PTHR30419:SF31">
    <property type="entry name" value="BLR3139 PROTEIN"/>
    <property type="match status" value="1"/>
</dbReference>
<dbReference type="Gene3D" id="1.10.10.10">
    <property type="entry name" value="Winged helix-like DNA-binding domain superfamily/Winged helix DNA-binding domain"/>
    <property type="match status" value="1"/>
</dbReference>
<evidence type="ECO:0000256" key="3">
    <source>
        <dbReference type="ARBA" id="ARBA00023125"/>
    </source>
</evidence>
<dbReference type="Pfam" id="PF03466">
    <property type="entry name" value="LysR_substrate"/>
    <property type="match status" value="1"/>
</dbReference>
<dbReference type="InterPro" id="IPR000847">
    <property type="entry name" value="LysR_HTH_N"/>
</dbReference>
<dbReference type="Gene3D" id="3.40.190.290">
    <property type="match status" value="1"/>
</dbReference>
<evidence type="ECO:0000259" key="5">
    <source>
        <dbReference type="PROSITE" id="PS50931"/>
    </source>
</evidence>
<accession>A0ABM7YQJ9</accession>
<dbReference type="SUPFAM" id="SSF53850">
    <property type="entry name" value="Periplasmic binding protein-like II"/>
    <property type="match status" value="1"/>
</dbReference>
<dbReference type="PROSITE" id="PS50931">
    <property type="entry name" value="HTH_LYSR"/>
    <property type="match status" value="1"/>
</dbReference>
<dbReference type="Pfam" id="PF00126">
    <property type="entry name" value="HTH_1"/>
    <property type="match status" value="1"/>
</dbReference>
<organism evidence="6 7">
    <name type="scientific">Sphaerotilus microaerophilus</name>
    <dbReference type="NCBI Taxonomy" id="2914710"/>
    <lineage>
        <taxon>Bacteria</taxon>
        <taxon>Pseudomonadati</taxon>
        <taxon>Pseudomonadota</taxon>
        <taxon>Betaproteobacteria</taxon>
        <taxon>Burkholderiales</taxon>
        <taxon>Sphaerotilaceae</taxon>
        <taxon>Sphaerotilus</taxon>
    </lineage>
</organism>
<feature type="domain" description="HTH lysR-type" evidence="5">
    <location>
        <begin position="1"/>
        <end position="59"/>
    </location>
</feature>
<dbReference type="InterPro" id="IPR005119">
    <property type="entry name" value="LysR_subst-bd"/>
</dbReference>
<evidence type="ECO:0000313" key="7">
    <source>
        <dbReference type="Proteomes" id="UP001057498"/>
    </source>
</evidence>
<dbReference type="Proteomes" id="UP001057498">
    <property type="component" value="Chromosome"/>
</dbReference>
<evidence type="ECO:0000313" key="6">
    <source>
        <dbReference type="EMBL" id="BDI06826.1"/>
    </source>
</evidence>
<dbReference type="EMBL" id="AP025730">
    <property type="protein sequence ID" value="BDI06826.1"/>
    <property type="molecule type" value="Genomic_DNA"/>
</dbReference>
<gene>
    <name evidence="6" type="ORF">CATMQ487_37960</name>
</gene>
<keyword evidence="4" id="KW-0804">Transcription</keyword>
<dbReference type="PANTHER" id="PTHR30419">
    <property type="entry name" value="HTH-TYPE TRANSCRIPTIONAL REGULATOR YBHD"/>
    <property type="match status" value="1"/>
</dbReference>